<proteinExistence type="predicted"/>
<protein>
    <submittedName>
        <fullName evidence="3">Glycosyltransferase family 2</fullName>
    </submittedName>
</protein>
<dbReference type="STRING" id="435591.BDI_3041"/>
<organism evidence="3 4">
    <name type="scientific">Parabacteroides distasonis (strain ATCC 8503 / DSM 20701 / CIP 104284 / JCM 5825 / NCTC 11152)</name>
    <dbReference type="NCBI Taxonomy" id="435591"/>
    <lineage>
        <taxon>Bacteria</taxon>
        <taxon>Pseudomonadati</taxon>
        <taxon>Bacteroidota</taxon>
        <taxon>Bacteroidia</taxon>
        <taxon>Bacteroidales</taxon>
        <taxon>Tannerellaceae</taxon>
        <taxon>Parabacteroides</taxon>
    </lineage>
</organism>
<dbReference type="eggNOG" id="COG1216">
    <property type="taxonomic scope" value="Bacteria"/>
</dbReference>
<feature type="transmembrane region" description="Helical" evidence="1">
    <location>
        <begin position="261"/>
        <end position="292"/>
    </location>
</feature>
<dbReference type="Gene3D" id="3.90.550.10">
    <property type="entry name" value="Spore Coat Polysaccharide Biosynthesis Protein SpsA, Chain A"/>
    <property type="match status" value="1"/>
</dbReference>
<dbReference type="PANTHER" id="PTHR43685">
    <property type="entry name" value="GLYCOSYLTRANSFERASE"/>
    <property type="match status" value="1"/>
</dbReference>
<keyword evidence="3" id="KW-0808">Transferase</keyword>
<dbReference type="Pfam" id="PF00535">
    <property type="entry name" value="Glycos_transf_2"/>
    <property type="match status" value="1"/>
</dbReference>
<dbReference type="GO" id="GO:0016740">
    <property type="term" value="F:transferase activity"/>
    <property type="evidence" value="ECO:0007669"/>
    <property type="project" value="UniProtKB-KW"/>
</dbReference>
<evidence type="ECO:0000259" key="2">
    <source>
        <dbReference type="Pfam" id="PF00535"/>
    </source>
</evidence>
<dbReference type="PaxDb" id="435591-BDI_3041"/>
<keyword evidence="1" id="KW-0812">Transmembrane</keyword>
<evidence type="ECO:0000313" key="4">
    <source>
        <dbReference type="Proteomes" id="UP000000566"/>
    </source>
</evidence>
<dbReference type="CAZy" id="GT2">
    <property type="family name" value="Glycosyltransferase Family 2"/>
</dbReference>
<dbReference type="SUPFAM" id="SSF53448">
    <property type="entry name" value="Nucleotide-diphospho-sugar transferases"/>
    <property type="match status" value="1"/>
</dbReference>
<sequence>MIPSVEGILNLFYTKDMRLYSIIIPVYNRPDELDDLLSSLCKQTYVHFEVIVVEDGSTIPAKEIVRRYQERLDLHYCVISNSGPGMARNHGARQAHGEYLLILDSDVVLPSTWLEHIHDSLNHYPVDAFGGPDKAHASFSPIQKAINYAMTSFLTTGGIRGGKKKLDKFYPRSFNMGIRRDVYERLGGFSGMRYGEDIDFSIRIMEAGYRTRLFPSAWVYHKRRTDLMQFFRQVRHSGEARIALNRKHPGSLKLVHCLPALFTFSVCLLVISSFFCRLFLVPLIIYALLLFVDAMFRNKCDLRVGSLSVIASFTQLFGYGTGFLRSII</sequence>
<gene>
    <name evidence="3" type="ordered locus">BDI_3041</name>
</gene>
<keyword evidence="4" id="KW-1185">Reference proteome</keyword>
<dbReference type="Proteomes" id="UP000000566">
    <property type="component" value="Chromosome"/>
</dbReference>
<dbReference type="AlphaFoldDB" id="A6LGD4"/>
<dbReference type="KEGG" id="pdi:BDI_3041"/>
<dbReference type="InterPro" id="IPR050834">
    <property type="entry name" value="Glycosyltransf_2"/>
</dbReference>
<dbReference type="HOGENOM" id="CLU_025996_19_1_10"/>
<dbReference type="EMBL" id="CP000140">
    <property type="protein sequence ID" value="ABR44748.1"/>
    <property type="molecule type" value="Genomic_DNA"/>
</dbReference>
<keyword evidence="1" id="KW-0472">Membrane</keyword>
<accession>A6LGD4</accession>
<reference evidence="3 4" key="1">
    <citation type="journal article" date="2007" name="PLoS Biol.">
        <title>Evolution of symbiotic bacteria in the distal human intestine.</title>
        <authorList>
            <person name="Xu J."/>
            <person name="Mahowald M.A."/>
            <person name="Ley R.E."/>
            <person name="Lozupone C.A."/>
            <person name="Hamady M."/>
            <person name="Martens E.C."/>
            <person name="Henrissat B."/>
            <person name="Coutinho P.M."/>
            <person name="Minx P."/>
            <person name="Latreille P."/>
            <person name="Cordum H."/>
            <person name="Van Brunt A."/>
            <person name="Kim K."/>
            <person name="Fulton R.S."/>
            <person name="Fulton L.A."/>
            <person name="Clifton S.W."/>
            <person name="Wilson R.K."/>
            <person name="Knight R.D."/>
            <person name="Gordon J.I."/>
        </authorList>
    </citation>
    <scope>NUCLEOTIDE SEQUENCE [LARGE SCALE GENOMIC DNA]</scope>
    <source>
        <strain evidence="4">ATCC 8503 / DSM 20701 / CIP 104284 / JCM 5825 / NCTC 11152</strain>
    </source>
</reference>
<dbReference type="InterPro" id="IPR029044">
    <property type="entry name" value="Nucleotide-diphossugar_trans"/>
</dbReference>
<feature type="domain" description="Glycosyltransferase 2-like" evidence="2">
    <location>
        <begin position="21"/>
        <end position="186"/>
    </location>
</feature>
<evidence type="ECO:0000313" key="3">
    <source>
        <dbReference type="EMBL" id="ABR44748.1"/>
    </source>
</evidence>
<dbReference type="InterPro" id="IPR001173">
    <property type="entry name" value="Glyco_trans_2-like"/>
</dbReference>
<keyword evidence="1" id="KW-1133">Transmembrane helix</keyword>
<dbReference type="PANTHER" id="PTHR43685:SF2">
    <property type="entry name" value="GLYCOSYLTRANSFERASE 2-LIKE DOMAIN-CONTAINING PROTEIN"/>
    <property type="match status" value="1"/>
</dbReference>
<evidence type="ECO:0000256" key="1">
    <source>
        <dbReference type="SAM" id="Phobius"/>
    </source>
</evidence>
<name>A6LGD4_PARD8</name>
<feature type="transmembrane region" description="Helical" evidence="1">
    <location>
        <begin position="304"/>
        <end position="324"/>
    </location>
</feature>